<accession>A0AAE0DIW3</accession>
<dbReference type="AlphaFoldDB" id="A0AAE0DIW3"/>
<organism evidence="2 3">
    <name type="scientific">Lepraria neglecta</name>
    <dbReference type="NCBI Taxonomy" id="209136"/>
    <lineage>
        <taxon>Eukaryota</taxon>
        <taxon>Fungi</taxon>
        <taxon>Dikarya</taxon>
        <taxon>Ascomycota</taxon>
        <taxon>Pezizomycotina</taxon>
        <taxon>Lecanoromycetes</taxon>
        <taxon>OSLEUM clade</taxon>
        <taxon>Lecanoromycetidae</taxon>
        <taxon>Lecanorales</taxon>
        <taxon>Lecanorineae</taxon>
        <taxon>Stereocaulaceae</taxon>
        <taxon>Lepraria</taxon>
    </lineage>
</organism>
<feature type="region of interest" description="Disordered" evidence="1">
    <location>
        <begin position="1"/>
        <end position="22"/>
    </location>
</feature>
<keyword evidence="3" id="KW-1185">Reference proteome</keyword>
<dbReference type="Proteomes" id="UP001276659">
    <property type="component" value="Unassembled WGS sequence"/>
</dbReference>
<evidence type="ECO:0000313" key="3">
    <source>
        <dbReference type="Proteomes" id="UP001276659"/>
    </source>
</evidence>
<comment type="caution">
    <text evidence="2">The sequence shown here is derived from an EMBL/GenBank/DDBJ whole genome shotgun (WGS) entry which is preliminary data.</text>
</comment>
<gene>
    <name evidence="2" type="ORF">OEA41_002944</name>
</gene>
<protein>
    <submittedName>
        <fullName evidence="2">Uncharacterized protein</fullName>
    </submittedName>
</protein>
<sequence>MGPNATKAMAETSLDTPQKPGFLTTPGEVRNKIYRMLLTTTCAFQEYGYETEDNSRYELQPAILGVNHQAYHEARTILYEDNLWIVLIINRENWPRRYDDGGLYLPVVSRTATSRLQPPALIITLDLPEARQQKYTTTLIMGRESLPVTAELAEARGPFTLWLISVPPQNARNLRAVAGIERLC</sequence>
<dbReference type="EMBL" id="JASNWA010000008">
    <property type="protein sequence ID" value="KAK3170860.1"/>
    <property type="molecule type" value="Genomic_DNA"/>
</dbReference>
<name>A0AAE0DIW3_9LECA</name>
<proteinExistence type="predicted"/>
<evidence type="ECO:0000313" key="2">
    <source>
        <dbReference type="EMBL" id="KAK3170860.1"/>
    </source>
</evidence>
<evidence type="ECO:0000256" key="1">
    <source>
        <dbReference type="SAM" id="MobiDB-lite"/>
    </source>
</evidence>
<reference evidence="2" key="1">
    <citation type="submission" date="2022-11" db="EMBL/GenBank/DDBJ databases">
        <title>Chromosomal genome sequence assembly and mating type (MAT) locus characterization of the leprose asexual lichenized fungus Lepraria neglecta (Nyl.) Erichsen.</title>
        <authorList>
            <person name="Allen J.L."/>
            <person name="Pfeffer B."/>
        </authorList>
    </citation>
    <scope>NUCLEOTIDE SEQUENCE</scope>
    <source>
        <strain evidence="2">Allen 5258</strain>
    </source>
</reference>